<dbReference type="EMBL" id="JAABOE010000120">
    <property type="protein sequence ID" value="KAF3163675.1"/>
    <property type="molecule type" value="Genomic_DNA"/>
</dbReference>
<dbReference type="AlphaFoldDB" id="A0A6G1M252"/>
<dbReference type="SUPFAM" id="SSF110857">
    <property type="entry name" value="Gamma-glutamyl cyclotransferase-like"/>
    <property type="match status" value="1"/>
</dbReference>
<dbReference type="InterPro" id="IPR036568">
    <property type="entry name" value="GGCT-like_sf"/>
</dbReference>
<dbReference type="Pfam" id="PF06094">
    <property type="entry name" value="GGACT"/>
    <property type="match status" value="1"/>
</dbReference>
<evidence type="ECO:0000256" key="4">
    <source>
        <dbReference type="PIRSR" id="PIRSR617939-2"/>
    </source>
</evidence>
<evidence type="ECO:0000313" key="9">
    <source>
        <dbReference type="EMBL" id="KAF3227043.1"/>
    </source>
</evidence>
<dbReference type="PANTHER" id="PTHR12935">
    <property type="entry name" value="GAMMA-GLUTAMYLCYCLOTRANSFERASE"/>
    <property type="match status" value="1"/>
</dbReference>
<dbReference type="InterPro" id="IPR017939">
    <property type="entry name" value="G-Glutamylcylcotransferase"/>
</dbReference>
<reference evidence="10 11" key="1">
    <citation type="submission" date="2019-06" db="EMBL/GenBank/DDBJ databases">
        <authorList>
            <person name="Palmer J.M."/>
        </authorList>
    </citation>
    <scope>NUCLEOTIDE SEQUENCE [LARGE SCALE GENOMIC DNA]</scope>
    <source>
        <strain evidence="9 10">TWF106</strain>
        <strain evidence="8 12">TWF191</strain>
        <strain evidence="7">TWF679</strain>
        <strain evidence="6 11">TWF788</strain>
    </source>
</reference>
<accession>A0A6G1M252</accession>
<dbReference type="Gene3D" id="3.10.490.10">
    <property type="entry name" value="Gamma-glutamyl cyclotransferase-like"/>
    <property type="match status" value="1"/>
</dbReference>
<sequence length="173" mass="19229">MAEGCFGRYYFAYGSNLWLMQMALRCPGSTFVSIARLVNYRWFISERGYANIVRSPGDEVWGMIYTLTSNDEAALDIYEGVPQNYVKEVLPIDLPDGTPLIVLAYMDHLHLVDGVVKTEYVTRMACGITDARKKGMPASYVEKYMLEPLALGSSFLDTDSRPGSSGGLCVNPN</sequence>
<evidence type="ECO:0000313" key="10">
    <source>
        <dbReference type="Proteomes" id="UP000472727"/>
    </source>
</evidence>
<protein>
    <recommendedName>
        <fullName evidence="1">gamma-glutamylcyclotransferase</fullName>
        <ecNumber evidence="1">4.3.2.9</ecNumber>
    </recommendedName>
</protein>
<dbReference type="InterPro" id="IPR009288">
    <property type="entry name" value="AIG2-like_dom"/>
</dbReference>
<dbReference type="GO" id="GO:0003839">
    <property type="term" value="F:gamma-glutamylcyclotransferase activity"/>
    <property type="evidence" value="ECO:0007669"/>
    <property type="project" value="UniProtKB-EC"/>
</dbReference>
<dbReference type="PANTHER" id="PTHR12935:SF0">
    <property type="entry name" value="GAMMA-GLUTAMYLCYCLOTRANSFERASE"/>
    <property type="match status" value="1"/>
</dbReference>
<dbReference type="EMBL" id="WIWS01000008">
    <property type="protein sequence ID" value="KAF3227043.1"/>
    <property type="molecule type" value="Genomic_DNA"/>
</dbReference>
<evidence type="ECO:0000313" key="6">
    <source>
        <dbReference type="EMBL" id="KAF3163675.1"/>
    </source>
</evidence>
<evidence type="ECO:0000259" key="5">
    <source>
        <dbReference type="Pfam" id="PF06094"/>
    </source>
</evidence>
<dbReference type="EMBL" id="WIPF01000036">
    <property type="protein sequence ID" value="KAF3223424.1"/>
    <property type="molecule type" value="Genomic_DNA"/>
</dbReference>
<evidence type="ECO:0000313" key="12">
    <source>
        <dbReference type="Proteomes" id="UP000483672"/>
    </source>
</evidence>
<dbReference type="Proteomes" id="UP000472727">
    <property type="component" value="Unassembled WGS sequence"/>
</dbReference>
<comment type="caution">
    <text evidence="9">The sequence shown here is derived from an EMBL/GenBank/DDBJ whole genome shotgun (WGS) entry which is preliminary data.</text>
</comment>
<feature type="active site" description="Proton acceptor" evidence="3">
    <location>
        <position position="79"/>
    </location>
</feature>
<proteinExistence type="predicted"/>
<dbReference type="Proteomes" id="UP000483672">
    <property type="component" value="Unassembled WGS sequence"/>
</dbReference>
<name>A0A6G1M252_ORBOL</name>
<dbReference type="EC" id="4.3.2.9" evidence="1"/>
<organism evidence="9 10">
    <name type="scientific">Orbilia oligospora</name>
    <name type="common">Nematode-trapping fungus</name>
    <name type="synonym">Arthrobotrys oligospora</name>
    <dbReference type="NCBI Taxonomy" id="2813651"/>
    <lineage>
        <taxon>Eukaryota</taxon>
        <taxon>Fungi</taxon>
        <taxon>Dikarya</taxon>
        <taxon>Ascomycota</taxon>
        <taxon>Pezizomycotina</taxon>
        <taxon>Orbiliomycetes</taxon>
        <taxon>Orbiliales</taxon>
        <taxon>Orbiliaceae</taxon>
        <taxon>Orbilia</taxon>
    </lineage>
</organism>
<dbReference type="CDD" id="cd06661">
    <property type="entry name" value="GGCT_like"/>
    <property type="match status" value="1"/>
</dbReference>
<dbReference type="Proteomes" id="UP000614610">
    <property type="component" value="Unassembled WGS sequence"/>
</dbReference>
<gene>
    <name evidence="9" type="ORF">TWF106_010531</name>
    <name evidence="8" type="ORF">TWF191_006435</name>
    <name evidence="7" type="ORF">TWF679_005035</name>
    <name evidence="6" type="ORF">TWF788_001526</name>
</gene>
<feature type="binding site" evidence="4">
    <location>
        <begin position="10"/>
        <end position="15"/>
    </location>
    <ligand>
        <name>substrate</name>
    </ligand>
</feature>
<feature type="domain" description="Gamma-glutamylcyclotransferase AIG2-like" evidence="5">
    <location>
        <begin position="10"/>
        <end position="106"/>
    </location>
</feature>
<evidence type="ECO:0000256" key="1">
    <source>
        <dbReference type="ARBA" id="ARBA00012346"/>
    </source>
</evidence>
<evidence type="ECO:0000256" key="3">
    <source>
        <dbReference type="PIRSR" id="PIRSR617939-1"/>
    </source>
</evidence>
<dbReference type="OrthoDB" id="2924818at2759"/>
<evidence type="ECO:0000256" key="2">
    <source>
        <dbReference type="ARBA" id="ARBA00023239"/>
    </source>
</evidence>
<dbReference type="EMBL" id="WIWT01000023">
    <property type="protein sequence ID" value="KAF3214169.1"/>
    <property type="molecule type" value="Genomic_DNA"/>
</dbReference>
<evidence type="ECO:0000313" key="11">
    <source>
        <dbReference type="Proteomes" id="UP000479691"/>
    </source>
</evidence>
<evidence type="ECO:0000313" key="7">
    <source>
        <dbReference type="EMBL" id="KAF3214169.1"/>
    </source>
</evidence>
<dbReference type="Proteomes" id="UP000479691">
    <property type="component" value="Unassembled WGS sequence"/>
</dbReference>
<dbReference type="InterPro" id="IPR013024">
    <property type="entry name" value="GGCT-like"/>
</dbReference>
<evidence type="ECO:0000313" key="8">
    <source>
        <dbReference type="EMBL" id="KAF3223424.1"/>
    </source>
</evidence>
<keyword evidence="2" id="KW-0456">Lyase</keyword>